<dbReference type="Proteomes" id="UP000829398">
    <property type="component" value="Chromosome 7"/>
</dbReference>
<comment type="caution">
    <text evidence="1">The sequence shown here is derived from an EMBL/GenBank/DDBJ whole genome shotgun (WGS) entry which is preliminary data.</text>
</comment>
<proteinExistence type="predicted"/>
<keyword evidence="2" id="KW-1185">Reference proteome</keyword>
<sequence>MAKTNTYEEARKKRLEENSQRLQELGIEKISKTLSQLSKSVKKSPQAQRHLPKFKSESVINIVEPRRSSRARNSVVSYRDDLDIDLHPLRKRSRSNSSSWASYLARPLEEVKMASYEERARALKSAEQLQSSLQSGYPSFIKSMVRSHVYSCFWLGLPNQFCKQNLPKTVTEMVLEDENGREFEAVYIGQKKGLSGGWRAFALHHKLDDGDALVFELVEQKRFKIYIIRASSLSSQEHDADAIDNGFTSTAKKTTRRMELDVQPKRKHENEEVSSPQELQWQNMMESGGTKVAEPEEESGSAPKKEKVVSVEEKDKCAQKTPKSLRKKTN</sequence>
<protein>
    <submittedName>
        <fullName evidence="1">B3 domain-containing protein</fullName>
    </submittedName>
</protein>
<dbReference type="EMBL" id="CM039176">
    <property type="protein sequence ID" value="KAH9717043.1"/>
    <property type="molecule type" value="Genomic_DNA"/>
</dbReference>
<evidence type="ECO:0000313" key="1">
    <source>
        <dbReference type="EMBL" id="KAH9717043.1"/>
    </source>
</evidence>
<gene>
    <name evidence="1" type="ORF">KPL71_021681</name>
</gene>
<name>A0ACB8JHD0_CITSI</name>
<accession>A0ACB8JHD0</accession>
<reference evidence="2" key="1">
    <citation type="journal article" date="2023" name="Hortic. Res.">
        <title>A chromosome-level phased genome enabling allele-level studies in sweet orange: a case study on citrus Huanglongbing tolerance.</title>
        <authorList>
            <person name="Wu B."/>
            <person name="Yu Q."/>
            <person name="Deng Z."/>
            <person name="Duan Y."/>
            <person name="Luo F."/>
            <person name="Gmitter F. Jr."/>
        </authorList>
    </citation>
    <scope>NUCLEOTIDE SEQUENCE [LARGE SCALE GENOMIC DNA]</scope>
    <source>
        <strain evidence="2">cv. Valencia</strain>
    </source>
</reference>
<organism evidence="1 2">
    <name type="scientific">Citrus sinensis</name>
    <name type="common">Sweet orange</name>
    <name type="synonym">Citrus aurantium var. sinensis</name>
    <dbReference type="NCBI Taxonomy" id="2711"/>
    <lineage>
        <taxon>Eukaryota</taxon>
        <taxon>Viridiplantae</taxon>
        <taxon>Streptophyta</taxon>
        <taxon>Embryophyta</taxon>
        <taxon>Tracheophyta</taxon>
        <taxon>Spermatophyta</taxon>
        <taxon>Magnoliopsida</taxon>
        <taxon>eudicotyledons</taxon>
        <taxon>Gunneridae</taxon>
        <taxon>Pentapetalae</taxon>
        <taxon>rosids</taxon>
        <taxon>malvids</taxon>
        <taxon>Sapindales</taxon>
        <taxon>Rutaceae</taxon>
        <taxon>Aurantioideae</taxon>
        <taxon>Citrus</taxon>
    </lineage>
</organism>
<evidence type="ECO:0000313" key="2">
    <source>
        <dbReference type="Proteomes" id="UP000829398"/>
    </source>
</evidence>